<protein>
    <submittedName>
        <fullName evidence="6">TetR/AcrR family transcriptional regulator</fullName>
    </submittedName>
</protein>
<evidence type="ECO:0000256" key="3">
    <source>
        <dbReference type="ARBA" id="ARBA00023163"/>
    </source>
</evidence>
<dbReference type="InterPro" id="IPR009057">
    <property type="entry name" value="Homeodomain-like_sf"/>
</dbReference>
<feature type="DNA-binding region" description="H-T-H motif" evidence="4">
    <location>
        <begin position="37"/>
        <end position="56"/>
    </location>
</feature>
<keyword evidence="3" id="KW-0804">Transcription</keyword>
<dbReference type="PANTHER" id="PTHR30055:SF234">
    <property type="entry name" value="HTH-TYPE TRANSCRIPTIONAL REGULATOR BETI"/>
    <property type="match status" value="1"/>
</dbReference>
<evidence type="ECO:0000259" key="5">
    <source>
        <dbReference type="PROSITE" id="PS50977"/>
    </source>
</evidence>
<dbReference type="SUPFAM" id="SSF46689">
    <property type="entry name" value="Homeodomain-like"/>
    <property type="match status" value="1"/>
</dbReference>
<proteinExistence type="predicted"/>
<dbReference type="Gene3D" id="1.10.357.10">
    <property type="entry name" value="Tetracycline Repressor, domain 2"/>
    <property type="match status" value="1"/>
</dbReference>
<dbReference type="Proteomes" id="UP001501578">
    <property type="component" value="Unassembled WGS sequence"/>
</dbReference>
<dbReference type="PANTHER" id="PTHR30055">
    <property type="entry name" value="HTH-TYPE TRANSCRIPTIONAL REGULATOR RUTR"/>
    <property type="match status" value="1"/>
</dbReference>
<sequence length="203" mass="21988">MPPTATGRRAEYAELTAEAIITAARELFTERGYFATTVNQIAERARVAPATVYAVAGGKHGLIATLVERWSTAPIVAERGAPIIASRDAREVLRLTAEVVRDMRLEYGDIMCTARSVAPHDEAVAESLRTATHRYRSSLDAVAGHLHALGALGVDAAVAADVLWFYFGYTGYESLVKENAWPYERATEWLTAQAAHALGISSL</sequence>
<keyword evidence="1" id="KW-0805">Transcription regulation</keyword>
<evidence type="ECO:0000256" key="4">
    <source>
        <dbReference type="PROSITE-ProRule" id="PRU00335"/>
    </source>
</evidence>
<evidence type="ECO:0000256" key="1">
    <source>
        <dbReference type="ARBA" id="ARBA00023015"/>
    </source>
</evidence>
<organism evidence="6 7">
    <name type="scientific">Nonomuraea longicatena</name>
    <dbReference type="NCBI Taxonomy" id="83682"/>
    <lineage>
        <taxon>Bacteria</taxon>
        <taxon>Bacillati</taxon>
        <taxon>Actinomycetota</taxon>
        <taxon>Actinomycetes</taxon>
        <taxon>Streptosporangiales</taxon>
        <taxon>Streptosporangiaceae</taxon>
        <taxon>Nonomuraea</taxon>
    </lineage>
</organism>
<dbReference type="InterPro" id="IPR050109">
    <property type="entry name" value="HTH-type_TetR-like_transc_reg"/>
</dbReference>
<accession>A0ABN1PXJ7</accession>
<dbReference type="PRINTS" id="PR00455">
    <property type="entry name" value="HTHTETR"/>
</dbReference>
<dbReference type="EMBL" id="BAAAHQ010000022">
    <property type="protein sequence ID" value="GAA0934816.1"/>
    <property type="molecule type" value="Genomic_DNA"/>
</dbReference>
<dbReference type="PROSITE" id="PS50977">
    <property type="entry name" value="HTH_TETR_2"/>
    <property type="match status" value="1"/>
</dbReference>
<comment type="caution">
    <text evidence="6">The sequence shown here is derived from an EMBL/GenBank/DDBJ whole genome shotgun (WGS) entry which is preliminary data.</text>
</comment>
<dbReference type="RefSeq" id="WP_343951664.1">
    <property type="nucleotide sequence ID" value="NZ_BAAAHQ010000022.1"/>
</dbReference>
<gene>
    <name evidence="6" type="ORF">GCM10009560_42410</name>
</gene>
<evidence type="ECO:0000313" key="7">
    <source>
        <dbReference type="Proteomes" id="UP001501578"/>
    </source>
</evidence>
<evidence type="ECO:0000313" key="6">
    <source>
        <dbReference type="EMBL" id="GAA0934816.1"/>
    </source>
</evidence>
<feature type="domain" description="HTH tetR-type" evidence="5">
    <location>
        <begin position="14"/>
        <end position="74"/>
    </location>
</feature>
<dbReference type="InterPro" id="IPR001647">
    <property type="entry name" value="HTH_TetR"/>
</dbReference>
<keyword evidence="7" id="KW-1185">Reference proteome</keyword>
<keyword evidence="2 4" id="KW-0238">DNA-binding</keyword>
<dbReference type="Pfam" id="PF00440">
    <property type="entry name" value="TetR_N"/>
    <property type="match status" value="1"/>
</dbReference>
<evidence type="ECO:0000256" key="2">
    <source>
        <dbReference type="ARBA" id="ARBA00023125"/>
    </source>
</evidence>
<name>A0ABN1PXJ7_9ACTN</name>
<reference evidence="6 7" key="1">
    <citation type="journal article" date="2019" name="Int. J. Syst. Evol. Microbiol.">
        <title>The Global Catalogue of Microorganisms (GCM) 10K type strain sequencing project: providing services to taxonomists for standard genome sequencing and annotation.</title>
        <authorList>
            <consortium name="The Broad Institute Genomics Platform"/>
            <consortium name="The Broad Institute Genome Sequencing Center for Infectious Disease"/>
            <person name="Wu L."/>
            <person name="Ma J."/>
        </authorList>
    </citation>
    <scope>NUCLEOTIDE SEQUENCE [LARGE SCALE GENOMIC DNA]</scope>
    <source>
        <strain evidence="6 7">JCM 11136</strain>
    </source>
</reference>